<proteinExistence type="inferred from homology"/>
<dbReference type="CDD" id="cd18095">
    <property type="entry name" value="SpoU-like_rRNA-MTase"/>
    <property type="match status" value="1"/>
</dbReference>
<dbReference type="InterPro" id="IPR001537">
    <property type="entry name" value="SpoU_MeTrfase"/>
</dbReference>
<keyword evidence="2 4" id="KW-0489">Methyltransferase</keyword>
<dbReference type="InterPro" id="IPR029064">
    <property type="entry name" value="Ribosomal_eL30-like_sf"/>
</dbReference>
<dbReference type="Gene3D" id="3.40.1280.10">
    <property type="match status" value="1"/>
</dbReference>
<organism evidence="4 5">
    <name type="scientific">Aneurinibacillus soli</name>
    <dbReference type="NCBI Taxonomy" id="1500254"/>
    <lineage>
        <taxon>Bacteria</taxon>
        <taxon>Bacillati</taxon>
        <taxon>Bacillota</taxon>
        <taxon>Bacilli</taxon>
        <taxon>Bacillales</taxon>
        <taxon>Paenibacillaceae</taxon>
        <taxon>Aneurinibacillus group</taxon>
        <taxon>Aneurinibacillus</taxon>
    </lineage>
</organism>
<dbReference type="InterPro" id="IPR051259">
    <property type="entry name" value="rRNA_Methyltransferase"/>
</dbReference>
<comment type="similarity">
    <text evidence="1">Belongs to the class IV-like SAM-binding methyltransferase superfamily. RNA methyltransferase TrmH family.</text>
</comment>
<dbReference type="GO" id="GO:0032259">
    <property type="term" value="P:methylation"/>
    <property type="evidence" value="ECO:0007669"/>
    <property type="project" value="UniProtKB-KW"/>
</dbReference>
<dbReference type="InterPro" id="IPR029028">
    <property type="entry name" value="Alpha/beta_knot_MTases"/>
</dbReference>
<dbReference type="Proteomes" id="UP000217696">
    <property type="component" value="Chromosome"/>
</dbReference>
<dbReference type="Gene3D" id="3.30.1330.30">
    <property type="match status" value="1"/>
</dbReference>
<sequence length="257" mass="28283">MEVITSVQNPRVKQWAKLHTRKEREKTGLFLIEGPHLVEEAYKSGAAFEAILLEEGIEWPSWLPASALALYVTRPVLEKLSETKTPQTMAAVIRMQETTPTKLPRDGFWLLLDRVQDPGNVGTLIRTADAAGLSGIIIGDGSADLYNGKTVRSTMGSLFHLPVWQENLFAFVTRIREQEADARVIGTSLQESKLYTDISYTGAVLLVIGNEGSGMSEEMLALADQNVIIPLYGQAESLNAAIAGSVVIYEAVRQRRL</sequence>
<evidence type="ECO:0000256" key="2">
    <source>
        <dbReference type="ARBA" id="ARBA00022603"/>
    </source>
</evidence>
<dbReference type="KEGG" id="asoc:CB4_01077"/>
<evidence type="ECO:0000256" key="3">
    <source>
        <dbReference type="ARBA" id="ARBA00022679"/>
    </source>
</evidence>
<dbReference type="Pfam" id="PF22435">
    <property type="entry name" value="MRM3-like_sub_bind"/>
    <property type="match status" value="1"/>
</dbReference>
<dbReference type="GO" id="GO:0006396">
    <property type="term" value="P:RNA processing"/>
    <property type="evidence" value="ECO:0007669"/>
    <property type="project" value="InterPro"/>
</dbReference>
<dbReference type="EMBL" id="AP017312">
    <property type="protein sequence ID" value="BAU26908.1"/>
    <property type="molecule type" value="Genomic_DNA"/>
</dbReference>
<protein>
    <submittedName>
        <fullName evidence="4">23S rRNA (Uridine(2479)-2'-O)-methyltransferase</fullName>
        <ecNumber evidence="4">2.1.1.208</ecNumber>
    </submittedName>
</protein>
<dbReference type="InterPro" id="IPR013123">
    <property type="entry name" value="SpoU_subst-bd"/>
</dbReference>
<dbReference type="InterPro" id="IPR053888">
    <property type="entry name" value="MRM3-like_sub_bind"/>
</dbReference>
<dbReference type="GO" id="GO:0005737">
    <property type="term" value="C:cytoplasm"/>
    <property type="evidence" value="ECO:0007669"/>
    <property type="project" value="UniProtKB-ARBA"/>
</dbReference>
<dbReference type="GO" id="GO:0003723">
    <property type="term" value="F:RNA binding"/>
    <property type="evidence" value="ECO:0007669"/>
    <property type="project" value="InterPro"/>
</dbReference>
<evidence type="ECO:0000256" key="1">
    <source>
        <dbReference type="ARBA" id="ARBA00007228"/>
    </source>
</evidence>
<evidence type="ECO:0000313" key="5">
    <source>
        <dbReference type="Proteomes" id="UP000217696"/>
    </source>
</evidence>
<name>A0A0U5B7H7_9BACL</name>
<gene>
    <name evidence="4" type="primary">aviRb</name>
    <name evidence="4" type="ORF">CB4_01077</name>
</gene>
<dbReference type="AlphaFoldDB" id="A0A0U5B7H7"/>
<dbReference type="RefSeq" id="WP_096463903.1">
    <property type="nucleotide sequence ID" value="NZ_AP017312.1"/>
</dbReference>
<dbReference type="Pfam" id="PF00588">
    <property type="entry name" value="SpoU_methylase"/>
    <property type="match status" value="1"/>
</dbReference>
<keyword evidence="5" id="KW-1185">Reference proteome</keyword>
<accession>A0A0U5B7H7</accession>
<dbReference type="PANTHER" id="PTHR43191">
    <property type="entry name" value="RRNA METHYLTRANSFERASE 3"/>
    <property type="match status" value="1"/>
</dbReference>
<evidence type="ECO:0000313" key="4">
    <source>
        <dbReference type="EMBL" id="BAU26908.1"/>
    </source>
</evidence>
<dbReference type="PANTHER" id="PTHR43191:SF2">
    <property type="entry name" value="RRNA METHYLTRANSFERASE 3, MITOCHONDRIAL"/>
    <property type="match status" value="1"/>
</dbReference>
<dbReference type="SUPFAM" id="SSF75217">
    <property type="entry name" value="alpha/beta knot"/>
    <property type="match status" value="1"/>
</dbReference>
<dbReference type="OrthoDB" id="9794400at2"/>
<dbReference type="GO" id="GO:0008173">
    <property type="term" value="F:RNA methyltransferase activity"/>
    <property type="evidence" value="ECO:0007669"/>
    <property type="project" value="InterPro"/>
</dbReference>
<dbReference type="InterPro" id="IPR029026">
    <property type="entry name" value="tRNA_m1G_MTases_N"/>
</dbReference>
<dbReference type="SUPFAM" id="SSF55315">
    <property type="entry name" value="L30e-like"/>
    <property type="match status" value="1"/>
</dbReference>
<dbReference type="EC" id="2.1.1.208" evidence="4"/>
<dbReference type="SMART" id="SM00967">
    <property type="entry name" value="SpoU_sub_bind"/>
    <property type="match status" value="1"/>
</dbReference>
<keyword evidence="3 4" id="KW-0808">Transferase</keyword>
<reference evidence="4 5" key="1">
    <citation type="submission" date="2015-12" db="EMBL/GenBank/DDBJ databases">
        <title>Genome sequence of Aneurinibacillus soli.</title>
        <authorList>
            <person name="Lee J.S."/>
            <person name="Lee K.C."/>
            <person name="Kim K.K."/>
            <person name="Lee B.W."/>
        </authorList>
    </citation>
    <scope>NUCLEOTIDE SEQUENCE [LARGE SCALE GENOMIC DNA]</scope>
    <source>
        <strain evidence="4 5">CB4</strain>
    </source>
</reference>